<keyword evidence="3" id="KW-0804">Transcription</keyword>
<dbReference type="AlphaFoldDB" id="A0A140DZX9"/>
<evidence type="ECO:0000313" key="7">
    <source>
        <dbReference type="EMBL" id="AMK59591.1"/>
    </source>
</evidence>
<feature type="region of interest" description="Disordered" evidence="5">
    <location>
        <begin position="1"/>
        <end position="20"/>
    </location>
</feature>
<dbReference type="PANTHER" id="PTHR30055:SF234">
    <property type="entry name" value="HTH-TYPE TRANSCRIPTIONAL REGULATOR BETI"/>
    <property type="match status" value="1"/>
</dbReference>
<proteinExistence type="predicted"/>
<reference evidence="7" key="1">
    <citation type="journal article" date="2016" name="Appl. Environ. Microbiol.">
        <title>Functional Metagenomics of a Biostimulated Petroleum-Contaminated Soil Reveals an Extraordinary Diversity of Extradiol Dioxygenases.</title>
        <authorList>
            <person name="Terron-Gonzalez L."/>
            <person name="Martin-Cabello G."/>
            <person name="Ferrer M."/>
            <person name="Santero E."/>
        </authorList>
    </citation>
    <scope>NUCLEOTIDE SEQUENCE</scope>
</reference>
<keyword evidence="1" id="KW-0805">Transcription regulation</keyword>
<name>A0A140DZX9_9BACT</name>
<accession>A0A140DZX9</accession>
<dbReference type="GO" id="GO:0000976">
    <property type="term" value="F:transcription cis-regulatory region binding"/>
    <property type="evidence" value="ECO:0007669"/>
    <property type="project" value="TreeGrafter"/>
</dbReference>
<evidence type="ECO:0000256" key="4">
    <source>
        <dbReference type="PROSITE-ProRule" id="PRU00335"/>
    </source>
</evidence>
<dbReference type="EMBL" id="KU144996">
    <property type="protein sequence ID" value="AMK59591.1"/>
    <property type="molecule type" value="Genomic_DNA"/>
</dbReference>
<dbReference type="InterPro" id="IPR009057">
    <property type="entry name" value="Homeodomain-like_sf"/>
</dbReference>
<protein>
    <submittedName>
        <fullName evidence="7">Transcriptional regulatory protein</fullName>
    </submittedName>
</protein>
<feature type="domain" description="HTH tetR-type" evidence="6">
    <location>
        <begin position="17"/>
        <end position="77"/>
    </location>
</feature>
<evidence type="ECO:0000256" key="1">
    <source>
        <dbReference type="ARBA" id="ARBA00023015"/>
    </source>
</evidence>
<keyword evidence="2 4" id="KW-0238">DNA-binding</keyword>
<evidence type="ECO:0000256" key="5">
    <source>
        <dbReference type="SAM" id="MobiDB-lite"/>
    </source>
</evidence>
<dbReference type="PRINTS" id="PR00455">
    <property type="entry name" value="HTHTETR"/>
</dbReference>
<dbReference type="GO" id="GO:0003700">
    <property type="term" value="F:DNA-binding transcription factor activity"/>
    <property type="evidence" value="ECO:0007669"/>
    <property type="project" value="TreeGrafter"/>
</dbReference>
<evidence type="ECO:0000256" key="3">
    <source>
        <dbReference type="ARBA" id="ARBA00023163"/>
    </source>
</evidence>
<feature type="compositionally biased region" description="Basic residues" evidence="5">
    <location>
        <begin position="1"/>
        <end position="13"/>
    </location>
</feature>
<evidence type="ECO:0000259" key="6">
    <source>
        <dbReference type="PROSITE" id="PS50977"/>
    </source>
</evidence>
<dbReference type="Gene3D" id="1.10.357.10">
    <property type="entry name" value="Tetracycline Repressor, domain 2"/>
    <property type="match status" value="1"/>
</dbReference>
<evidence type="ECO:0000256" key="2">
    <source>
        <dbReference type="ARBA" id="ARBA00023125"/>
    </source>
</evidence>
<dbReference type="PANTHER" id="PTHR30055">
    <property type="entry name" value="HTH-TYPE TRANSCRIPTIONAL REGULATOR RUTR"/>
    <property type="match status" value="1"/>
</dbReference>
<dbReference type="Pfam" id="PF00440">
    <property type="entry name" value="TetR_N"/>
    <property type="match status" value="1"/>
</dbReference>
<dbReference type="SUPFAM" id="SSF46689">
    <property type="entry name" value="Homeodomain-like"/>
    <property type="match status" value="1"/>
</dbReference>
<organism evidence="7">
    <name type="scientific">uncultured bacterium UPO76</name>
    <dbReference type="NCBI Taxonomy" id="1776993"/>
    <lineage>
        <taxon>Bacteria</taxon>
        <taxon>environmental samples</taxon>
    </lineage>
</organism>
<dbReference type="InterPro" id="IPR050109">
    <property type="entry name" value="HTH-type_TetR-like_transc_reg"/>
</dbReference>
<feature type="DNA-binding region" description="H-T-H motif" evidence="4">
    <location>
        <begin position="40"/>
        <end position="59"/>
    </location>
</feature>
<dbReference type="PROSITE" id="PS50977">
    <property type="entry name" value="HTH_TETR_2"/>
    <property type="match status" value="1"/>
</dbReference>
<dbReference type="InterPro" id="IPR001647">
    <property type="entry name" value="HTH_TetR"/>
</dbReference>
<sequence length="220" mass="24151">MRGKQQGKARRTRAHGEESRQRILDAAAEIAGERGYGGTSIALVSERSGLPASSIYWHFEDKDRLIAAVIERSFNRWLQGMGEWAPPRPGASRDELFTTAIRRTAKALTDAPDFLRLGLMLSLEHRPDEATARTRFLQAREQAYEQLVASYEAHFGGTLGAPAVRALATLTMAAADGLFIAHEVDANVDLGASFDLLAAAILGAADHLIARRKRSRKETR</sequence>